<keyword evidence="1" id="KW-0808">Transferase</keyword>
<dbReference type="InterPro" id="IPR052343">
    <property type="entry name" value="Retrotransposon-Effector_Assoc"/>
</dbReference>
<sequence length="87" mass="9824">MKKAVWDCDSEKSPGPDGVSFGFIKDFWEDLKADFIQFLSEFHKNGKLVKGINNSFIALIPKKDNPAKLNDFRPISLVGCTYKVLSK</sequence>
<dbReference type="EMBL" id="LXQA010282886">
    <property type="protein sequence ID" value="MCI40696.1"/>
    <property type="molecule type" value="Genomic_DNA"/>
</dbReference>
<organism evidence="1 2">
    <name type="scientific">Trifolium medium</name>
    <dbReference type="NCBI Taxonomy" id="97028"/>
    <lineage>
        <taxon>Eukaryota</taxon>
        <taxon>Viridiplantae</taxon>
        <taxon>Streptophyta</taxon>
        <taxon>Embryophyta</taxon>
        <taxon>Tracheophyta</taxon>
        <taxon>Spermatophyta</taxon>
        <taxon>Magnoliopsida</taxon>
        <taxon>eudicotyledons</taxon>
        <taxon>Gunneridae</taxon>
        <taxon>Pentapetalae</taxon>
        <taxon>rosids</taxon>
        <taxon>fabids</taxon>
        <taxon>Fabales</taxon>
        <taxon>Fabaceae</taxon>
        <taxon>Papilionoideae</taxon>
        <taxon>50 kb inversion clade</taxon>
        <taxon>NPAAA clade</taxon>
        <taxon>Hologalegina</taxon>
        <taxon>IRL clade</taxon>
        <taxon>Trifolieae</taxon>
        <taxon>Trifolium</taxon>
    </lineage>
</organism>
<dbReference type="AlphaFoldDB" id="A0A392RYN8"/>
<dbReference type="Proteomes" id="UP000265520">
    <property type="component" value="Unassembled WGS sequence"/>
</dbReference>
<feature type="non-terminal residue" evidence="1">
    <location>
        <position position="87"/>
    </location>
</feature>
<proteinExistence type="predicted"/>
<evidence type="ECO:0000313" key="2">
    <source>
        <dbReference type="Proteomes" id="UP000265520"/>
    </source>
</evidence>
<dbReference type="PANTHER" id="PTHR46890:SF1">
    <property type="entry name" value="REVERSE TRANSCRIPTASE DOMAIN-CONTAINING PROTEIN"/>
    <property type="match status" value="1"/>
</dbReference>
<protein>
    <submittedName>
        <fullName evidence="1">Cysteine-rich receptor-like protein kinase</fullName>
    </submittedName>
</protein>
<accession>A0A392RYN8</accession>
<name>A0A392RYN8_9FABA</name>
<keyword evidence="2" id="KW-1185">Reference proteome</keyword>
<keyword evidence="1" id="KW-0418">Kinase</keyword>
<evidence type="ECO:0000313" key="1">
    <source>
        <dbReference type="EMBL" id="MCI40696.1"/>
    </source>
</evidence>
<comment type="caution">
    <text evidence="1">The sequence shown here is derived from an EMBL/GenBank/DDBJ whole genome shotgun (WGS) entry which is preliminary data.</text>
</comment>
<dbReference type="GO" id="GO:0016301">
    <property type="term" value="F:kinase activity"/>
    <property type="evidence" value="ECO:0007669"/>
    <property type="project" value="UniProtKB-KW"/>
</dbReference>
<dbReference type="PANTHER" id="PTHR46890">
    <property type="entry name" value="NON-LTR RETROLELEMENT REVERSE TRANSCRIPTASE-LIKE PROTEIN-RELATED"/>
    <property type="match status" value="1"/>
</dbReference>
<reference evidence="1 2" key="1">
    <citation type="journal article" date="2018" name="Front. Plant Sci.">
        <title>Red Clover (Trifolium pratense) and Zigzag Clover (T. medium) - A Picture of Genomic Similarities and Differences.</title>
        <authorList>
            <person name="Dluhosova J."/>
            <person name="Istvanek J."/>
            <person name="Nedelnik J."/>
            <person name="Repkova J."/>
        </authorList>
    </citation>
    <scope>NUCLEOTIDE SEQUENCE [LARGE SCALE GENOMIC DNA]</scope>
    <source>
        <strain evidence="2">cv. 10/8</strain>
        <tissue evidence="1">Leaf</tissue>
    </source>
</reference>
<keyword evidence="1" id="KW-0675">Receptor</keyword>